<dbReference type="Pfam" id="PF13091">
    <property type="entry name" value="PLDc_2"/>
    <property type="match status" value="1"/>
</dbReference>
<feature type="domain" description="Phospholipase D-like" evidence="1">
    <location>
        <begin position="14"/>
        <end position="178"/>
    </location>
</feature>
<feature type="non-terminal residue" evidence="2">
    <location>
        <position position="1"/>
    </location>
</feature>
<dbReference type="SUPFAM" id="SSF52540">
    <property type="entry name" value="P-loop containing nucleoside triphosphate hydrolases"/>
    <property type="match status" value="1"/>
</dbReference>
<name>X1T5Z4_9ZZZZ</name>
<dbReference type="InterPro" id="IPR025202">
    <property type="entry name" value="PLD-like_dom"/>
</dbReference>
<proteinExistence type="predicted"/>
<sequence length="358" mass="41819">ANRFRTLIKDTQFFDILVGYFYTSGFYEIYKSFEKTEKIRILVGINTNLSNLELNEEENNSPQQSLQFSHSEAKQQFSKEVIQEMENSPDNKEVDEGVNIFIEWLKSGKLEIRAYPTANIHAKLYIMTFVESDRDTGRVITGSSNFTKAGLLDNLEFNVELKNRSDYEFALKKFNELWEDAVDLKDRYQDTIQTKTWLNNNITPYELYLKFLYEYFQDDLKQAEEIFYKYVPKDFMKLEYQEQAVLNAKKILQEYGGVFLSDVVGLGKTYISALLAQQLDGRHLVIAPPMLLDKDSPGSWPNIFSGFKEQADFESLGKLDKLLKRGVDKYKNVFIDEAHRFRNESNTTYEMLARICRG</sequence>
<dbReference type="EMBL" id="BARW01008306">
    <property type="protein sequence ID" value="GAI82970.1"/>
    <property type="molecule type" value="Genomic_DNA"/>
</dbReference>
<feature type="non-terminal residue" evidence="2">
    <location>
        <position position="358"/>
    </location>
</feature>
<dbReference type="SUPFAM" id="SSF56024">
    <property type="entry name" value="Phospholipase D/nuclease"/>
    <property type="match status" value="1"/>
</dbReference>
<accession>X1T5Z4</accession>
<dbReference type="InterPro" id="IPR027417">
    <property type="entry name" value="P-loop_NTPase"/>
</dbReference>
<protein>
    <recommendedName>
        <fullName evidence="1">Phospholipase D-like domain-containing protein</fullName>
    </recommendedName>
</protein>
<dbReference type="CDD" id="cd09178">
    <property type="entry name" value="PLDc_N_Snf2_like"/>
    <property type="match status" value="1"/>
</dbReference>
<organism evidence="2">
    <name type="scientific">marine sediment metagenome</name>
    <dbReference type="NCBI Taxonomy" id="412755"/>
    <lineage>
        <taxon>unclassified sequences</taxon>
        <taxon>metagenomes</taxon>
        <taxon>ecological metagenomes</taxon>
    </lineage>
</organism>
<gene>
    <name evidence="2" type="ORF">S12H4_17070</name>
</gene>
<reference evidence="2" key="1">
    <citation type="journal article" date="2014" name="Front. Microbiol.">
        <title>High frequency of phylogenetically diverse reductive dehalogenase-homologous genes in deep subseafloor sedimentary metagenomes.</title>
        <authorList>
            <person name="Kawai M."/>
            <person name="Futagami T."/>
            <person name="Toyoda A."/>
            <person name="Takaki Y."/>
            <person name="Nishi S."/>
            <person name="Hori S."/>
            <person name="Arai W."/>
            <person name="Tsubouchi T."/>
            <person name="Morono Y."/>
            <person name="Uchiyama I."/>
            <person name="Ito T."/>
            <person name="Fujiyama A."/>
            <person name="Inagaki F."/>
            <person name="Takami H."/>
        </authorList>
    </citation>
    <scope>NUCLEOTIDE SEQUENCE</scope>
    <source>
        <strain evidence="2">Expedition CK06-06</strain>
    </source>
</reference>
<dbReference type="Gene3D" id="3.40.50.300">
    <property type="entry name" value="P-loop containing nucleotide triphosphate hydrolases"/>
    <property type="match status" value="1"/>
</dbReference>
<dbReference type="Gene3D" id="3.30.870.10">
    <property type="entry name" value="Endonuclease Chain A"/>
    <property type="match status" value="1"/>
</dbReference>
<comment type="caution">
    <text evidence="2">The sequence shown here is derived from an EMBL/GenBank/DDBJ whole genome shotgun (WGS) entry which is preliminary data.</text>
</comment>
<evidence type="ECO:0000313" key="2">
    <source>
        <dbReference type="EMBL" id="GAI82970.1"/>
    </source>
</evidence>
<evidence type="ECO:0000259" key="1">
    <source>
        <dbReference type="Pfam" id="PF13091"/>
    </source>
</evidence>
<dbReference type="AlphaFoldDB" id="X1T5Z4"/>